<reference evidence="2 3" key="1">
    <citation type="submission" date="2020-03" db="EMBL/GenBank/DDBJ databases">
        <title>Assessment of the enzymatic potential of alkaline-tolerant lipase obtained from Bacillus luteus H11 (technogenic soil) for the bioremediation of saline soils contaminated with petroleum substances.</title>
        <authorList>
            <person name="Kalwasinska A."/>
        </authorList>
    </citation>
    <scope>NUCLEOTIDE SEQUENCE [LARGE SCALE GENOMIC DNA]</scope>
    <source>
        <strain evidence="2 3">H11</strain>
    </source>
</reference>
<evidence type="ECO:0000259" key="1">
    <source>
        <dbReference type="Pfam" id="PF00248"/>
    </source>
</evidence>
<comment type="caution">
    <text evidence="2">The sequence shown here is derived from an EMBL/GenBank/DDBJ whole genome shotgun (WGS) entry which is preliminary data.</text>
</comment>
<dbReference type="Gene3D" id="3.20.20.100">
    <property type="entry name" value="NADP-dependent oxidoreductase domain"/>
    <property type="match status" value="1"/>
</dbReference>
<sequence length="304" mass="33979">MQTCTLGNSNIEASELGFGCMSLPEDYKEAERILHAAVDGGITYFDTADLYQFGRNEENAGKALTPYRSSITIATKGGNDWNSDQTSWSWNPSRSYLIEACKNSLSRLKTDRIDLYQLHGGTIDDPFNETLEALELLKRDGWIRAYGTSSIRPNVMNRWVPVSGVVSNMMQYSILDRRPEELSSFLQDHSVSLIARGPLAKGLLTDRFSRKLTGEGYLSYTEVELRDTLNKLKAYASDWNMTLNSLALRYVLADPACDIVIPGASSVSQVQDTVQAAEAGPLSEQQLEDIRSLTKADRYQNHRI</sequence>
<dbReference type="Pfam" id="PF00248">
    <property type="entry name" value="Aldo_ket_red"/>
    <property type="match status" value="1"/>
</dbReference>
<gene>
    <name evidence="2" type="ORF">HCN83_14760</name>
</gene>
<dbReference type="CDD" id="cd19086">
    <property type="entry name" value="AKR_AKR11C1"/>
    <property type="match status" value="1"/>
</dbReference>
<dbReference type="PANTHER" id="PTHR43312:SF1">
    <property type="entry name" value="NADP-DEPENDENT OXIDOREDUCTASE DOMAIN-CONTAINING PROTEIN"/>
    <property type="match status" value="1"/>
</dbReference>
<evidence type="ECO:0000313" key="2">
    <source>
        <dbReference type="EMBL" id="NJP38826.1"/>
    </source>
</evidence>
<dbReference type="RefSeq" id="WP_168008695.1">
    <property type="nucleotide sequence ID" value="NZ_JAATHJ010000031.1"/>
</dbReference>
<dbReference type="InterPro" id="IPR023210">
    <property type="entry name" value="NADP_OxRdtase_dom"/>
</dbReference>
<dbReference type="EMBL" id="JAATHJ010000031">
    <property type="protein sequence ID" value="NJP38826.1"/>
    <property type="molecule type" value="Genomic_DNA"/>
</dbReference>
<dbReference type="InterPro" id="IPR036812">
    <property type="entry name" value="NAD(P)_OxRdtase_dom_sf"/>
</dbReference>
<protein>
    <submittedName>
        <fullName evidence="2">Aldo/keto reductase</fullName>
    </submittedName>
</protein>
<dbReference type="Proteomes" id="UP000752012">
    <property type="component" value="Unassembled WGS sequence"/>
</dbReference>
<accession>A0A969TW89</accession>
<name>A0A969TW89_9BACI</name>
<feature type="domain" description="NADP-dependent oxidoreductase" evidence="1">
    <location>
        <begin position="15"/>
        <end position="293"/>
    </location>
</feature>
<keyword evidence="3" id="KW-1185">Reference proteome</keyword>
<dbReference type="SUPFAM" id="SSF51430">
    <property type="entry name" value="NAD(P)-linked oxidoreductase"/>
    <property type="match status" value="1"/>
</dbReference>
<organism evidence="2 3">
    <name type="scientific">Alkalicoccus luteus</name>
    <dbReference type="NCBI Taxonomy" id="1237094"/>
    <lineage>
        <taxon>Bacteria</taxon>
        <taxon>Bacillati</taxon>
        <taxon>Bacillota</taxon>
        <taxon>Bacilli</taxon>
        <taxon>Bacillales</taxon>
        <taxon>Bacillaceae</taxon>
        <taxon>Alkalicoccus</taxon>
    </lineage>
</organism>
<dbReference type="AlphaFoldDB" id="A0A969TW89"/>
<dbReference type="InterPro" id="IPR053135">
    <property type="entry name" value="AKR2_Oxidoreductase"/>
</dbReference>
<evidence type="ECO:0000313" key="3">
    <source>
        <dbReference type="Proteomes" id="UP000752012"/>
    </source>
</evidence>
<dbReference type="PANTHER" id="PTHR43312">
    <property type="entry name" value="D-THREO-ALDOSE 1-DEHYDROGENASE"/>
    <property type="match status" value="1"/>
</dbReference>
<proteinExistence type="predicted"/>